<dbReference type="AlphaFoldDB" id="A0A0M9AIH6"/>
<gene>
    <name evidence="2" type="ORF">AMR74_16800</name>
</gene>
<dbReference type="Proteomes" id="UP000037747">
    <property type="component" value="Unassembled WGS sequence"/>
</dbReference>
<organism evidence="2 3">
    <name type="scientific">Halorubrum tropicale</name>
    <dbReference type="NCBI Taxonomy" id="1765655"/>
    <lineage>
        <taxon>Archaea</taxon>
        <taxon>Methanobacteriati</taxon>
        <taxon>Methanobacteriota</taxon>
        <taxon>Stenosarchaea group</taxon>
        <taxon>Halobacteria</taxon>
        <taxon>Halobacteriales</taxon>
        <taxon>Haloferacaceae</taxon>
        <taxon>Halorubrum</taxon>
    </lineage>
</organism>
<keyword evidence="1" id="KW-0812">Transmembrane</keyword>
<evidence type="ECO:0000256" key="1">
    <source>
        <dbReference type="SAM" id="Phobius"/>
    </source>
</evidence>
<protein>
    <recommendedName>
        <fullName evidence="4">ABC transporter</fullName>
    </recommendedName>
</protein>
<feature type="transmembrane region" description="Helical" evidence="1">
    <location>
        <begin position="21"/>
        <end position="39"/>
    </location>
</feature>
<dbReference type="PATRIC" id="fig|1705389.3.peg.1705"/>
<feature type="transmembrane region" description="Helical" evidence="1">
    <location>
        <begin position="136"/>
        <end position="157"/>
    </location>
</feature>
<feature type="transmembrane region" description="Helical" evidence="1">
    <location>
        <begin position="54"/>
        <end position="75"/>
    </location>
</feature>
<sequence>MTRWLTVARKDIRSLIGSRTGKAGIAFVVLIFVFGGYIVPTTTSDPTMTDYDGFIRGVALFLVPLFGLLLGYRAVVGERAAGRLTLTLSFPHSRADIVFGKMIGRGVVLFGAITVGVLGGAALIEYPFGSVSLNRLVSYLGATLLFGFAFLAVGMALSTLTASLRRATVFTFGLFFLFVVGWPQLTGFFLQGLEYLNLASDELPNWAVFVHGAEPSMLYKRVLDTYVSPNKLTSGAALGSAGPWYLQGGPAAWLLVGWIILPSIGGYLQFRRTDL</sequence>
<proteinExistence type="predicted"/>
<feature type="transmembrane region" description="Helical" evidence="1">
    <location>
        <begin position="102"/>
        <end position="124"/>
    </location>
</feature>
<reference evidence="2 3" key="1">
    <citation type="submission" date="2015-08" db="EMBL/GenBank/DDBJ databases">
        <title>Genomes of Isolates from Cabo Rojo, PR.</title>
        <authorList>
            <person name="Sanchez-Nieves R.L."/>
            <person name="Montalvo-Rodriguez R."/>
        </authorList>
    </citation>
    <scope>NUCLEOTIDE SEQUENCE [LARGE SCALE GENOMIC DNA]</scope>
    <source>
        <strain evidence="2 3">5</strain>
    </source>
</reference>
<accession>A0A0M9AIH6</accession>
<keyword evidence="1" id="KW-0472">Membrane</keyword>
<dbReference type="OrthoDB" id="86287at2157"/>
<dbReference type="GO" id="GO:0140359">
    <property type="term" value="F:ABC-type transporter activity"/>
    <property type="evidence" value="ECO:0007669"/>
    <property type="project" value="InterPro"/>
</dbReference>
<evidence type="ECO:0008006" key="4">
    <source>
        <dbReference type="Google" id="ProtNLM"/>
    </source>
</evidence>
<feature type="transmembrane region" description="Helical" evidence="1">
    <location>
        <begin position="251"/>
        <end position="270"/>
    </location>
</feature>
<name>A0A0M9AIH6_9EURY</name>
<keyword evidence="3" id="KW-1185">Reference proteome</keyword>
<evidence type="ECO:0000313" key="3">
    <source>
        <dbReference type="Proteomes" id="UP000037747"/>
    </source>
</evidence>
<dbReference type="GO" id="GO:0005886">
    <property type="term" value="C:plasma membrane"/>
    <property type="evidence" value="ECO:0007669"/>
    <property type="project" value="UniProtKB-SubCell"/>
</dbReference>
<dbReference type="Pfam" id="PF12679">
    <property type="entry name" value="ABC2_membrane_2"/>
    <property type="match status" value="1"/>
</dbReference>
<dbReference type="EMBL" id="LIST01000014">
    <property type="protein sequence ID" value="KOX92709.1"/>
    <property type="molecule type" value="Genomic_DNA"/>
</dbReference>
<keyword evidence="1" id="KW-1133">Transmembrane helix</keyword>
<dbReference type="RefSeq" id="WP_053773197.1">
    <property type="nucleotide sequence ID" value="NZ_LIST01000014.1"/>
</dbReference>
<dbReference type="PANTHER" id="PTHR43471">
    <property type="entry name" value="ABC TRANSPORTER PERMEASE"/>
    <property type="match status" value="1"/>
</dbReference>
<evidence type="ECO:0000313" key="2">
    <source>
        <dbReference type="EMBL" id="KOX92709.1"/>
    </source>
</evidence>
<feature type="transmembrane region" description="Helical" evidence="1">
    <location>
        <begin position="169"/>
        <end position="190"/>
    </location>
</feature>
<comment type="caution">
    <text evidence="2">The sequence shown here is derived from an EMBL/GenBank/DDBJ whole genome shotgun (WGS) entry which is preliminary data.</text>
</comment>
<dbReference type="STRING" id="1765655.AMR74_16800"/>
<dbReference type="PANTHER" id="PTHR43471:SF1">
    <property type="entry name" value="ABC TRANSPORTER PERMEASE PROTEIN NOSY-RELATED"/>
    <property type="match status" value="1"/>
</dbReference>